<dbReference type="GO" id="GO:0016810">
    <property type="term" value="F:hydrolase activity, acting on carbon-nitrogen (but not peptide) bonds"/>
    <property type="evidence" value="ECO:0007669"/>
    <property type="project" value="InterPro"/>
</dbReference>
<dbReference type="OrthoDB" id="115239at2"/>
<dbReference type="EMBL" id="CP000360">
    <property type="protein sequence ID" value="ABF40567.1"/>
    <property type="molecule type" value="Genomic_DNA"/>
</dbReference>
<dbReference type="SUPFAM" id="SSF88713">
    <property type="entry name" value="Glycoside hydrolase/deacetylase"/>
    <property type="match status" value="1"/>
</dbReference>
<proteinExistence type="predicted"/>
<dbReference type="AlphaFoldDB" id="Q1IRD3"/>
<dbReference type="GO" id="GO:0005975">
    <property type="term" value="P:carbohydrate metabolic process"/>
    <property type="evidence" value="ECO:0007669"/>
    <property type="project" value="InterPro"/>
</dbReference>
<feature type="domain" description="NodB homology" evidence="4">
    <location>
        <begin position="29"/>
        <end position="260"/>
    </location>
</feature>
<dbReference type="InterPro" id="IPR050248">
    <property type="entry name" value="Polysacc_deacetylase_ArnD"/>
</dbReference>
<dbReference type="InterPro" id="IPR011330">
    <property type="entry name" value="Glyco_hydro/deAcase_b/a-brl"/>
</dbReference>
<name>Q1IRD3_KORVE</name>
<feature type="chain" id="PRO_5004191493" evidence="3">
    <location>
        <begin position="27"/>
        <end position="322"/>
    </location>
</feature>
<dbReference type="Proteomes" id="UP000002432">
    <property type="component" value="Chromosome"/>
</dbReference>
<dbReference type="PANTHER" id="PTHR10587">
    <property type="entry name" value="GLYCOSYL TRANSFERASE-RELATED"/>
    <property type="match status" value="1"/>
</dbReference>
<accession>Q1IRD3</accession>
<dbReference type="GO" id="GO:0016020">
    <property type="term" value="C:membrane"/>
    <property type="evidence" value="ECO:0007669"/>
    <property type="project" value="TreeGrafter"/>
</dbReference>
<dbReference type="eggNOG" id="COG0726">
    <property type="taxonomic scope" value="Bacteria"/>
</dbReference>
<dbReference type="PANTHER" id="PTHR10587:SF133">
    <property type="entry name" value="CHITIN DEACETYLASE 1-RELATED"/>
    <property type="match status" value="1"/>
</dbReference>
<dbReference type="PROSITE" id="PS51677">
    <property type="entry name" value="NODB"/>
    <property type="match status" value="1"/>
</dbReference>
<dbReference type="KEGG" id="aba:Acid345_1565"/>
<feature type="signal peptide" evidence="3">
    <location>
        <begin position="1"/>
        <end position="26"/>
    </location>
</feature>
<evidence type="ECO:0000259" key="4">
    <source>
        <dbReference type="PROSITE" id="PS51677"/>
    </source>
</evidence>
<dbReference type="Gene3D" id="3.20.20.370">
    <property type="entry name" value="Glycoside hydrolase/deacetylase"/>
    <property type="match status" value="1"/>
</dbReference>
<evidence type="ECO:0000256" key="2">
    <source>
        <dbReference type="ARBA" id="ARBA00022801"/>
    </source>
</evidence>
<keyword evidence="6" id="KW-1185">Reference proteome</keyword>
<dbReference type="CDD" id="cd10960">
    <property type="entry name" value="CE4_NodB_like_1"/>
    <property type="match status" value="1"/>
</dbReference>
<gene>
    <name evidence="5" type="ordered locus">Acid345_1565</name>
</gene>
<dbReference type="HOGENOM" id="CLU_071828_0_0_0"/>
<dbReference type="InterPro" id="IPR002509">
    <property type="entry name" value="NODB_dom"/>
</dbReference>
<evidence type="ECO:0000313" key="6">
    <source>
        <dbReference type="Proteomes" id="UP000002432"/>
    </source>
</evidence>
<dbReference type="Pfam" id="PF01522">
    <property type="entry name" value="Polysacc_deac_1"/>
    <property type="match status" value="1"/>
</dbReference>
<evidence type="ECO:0000313" key="5">
    <source>
        <dbReference type="EMBL" id="ABF40567.1"/>
    </source>
</evidence>
<dbReference type="EnsemblBacteria" id="ABF40567">
    <property type="protein sequence ID" value="ABF40567"/>
    <property type="gene ID" value="Acid345_1565"/>
</dbReference>
<sequence>MALMQIGKALLRLLASSLLLSCSLLAQQREVAITIDDLPAANPRLSGKQMNELTSKLLATLKQEQVPAIGFVNEQKLYVKGEVDDRIGALRQWVDNGFELGNHTFSHMSLDTNTLQAWEENVVRGETVTSMLLAEKKMKIRYLRHPYLIVGRDLDTRRQAENFLAQRGYKIAPVTMDAWDWMYSGAYDAAREQGDTAMQRKLVDSYLEYTNQVFDYYEKFSKQFLGYEPKQVLLLHCNWLEAEHINELIATLRKRGYKFVTLDEALTDSAYSLPNTWVGDDGQTWIDQWAITQGKIPTGQPEFPRWVEDISEKYRKSGAQPY</sequence>
<reference evidence="5" key="2">
    <citation type="journal article" date="2009" name="Appl. Environ. Microbiol.">
        <title>Three genomes from the phylum Acidobacteria provide insight into the lifestyles of these microorganisms in soils.</title>
        <authorList>
            <person name="Ward N.L."/>
            <person name="Challacombe J.F."/>
            <person name="Janssen P.H."/>
            <person name="Henrissat B."/>
            <person name="Coutinho P.M."/>
            <person name="Wu M."/>
            <person name="Xie G."/>
            <person name="Haft D.H."/>
            <person name="Sait M."/>
            <person name="Badger J."/>
            <person name="Barabote R.D."/>
            <person name="Bradley B."/>
            <person name="Brettin T.S."/>
            <person name="Brinkac L.M."/>
            <person name="Bruce D."/>
            <person name="Creasy T."/>
            <person name="Daugherty S.C."/>
            <person name="Davidsen T.M."/>
            <person name="DeBoy R.T."/>
            <person name="Detter J.C."/>
            <person name="Dodson R.J."/>
            <person name="Durkin A.S."/>
            <person name="Ganapathy A."/>
            <person name="Gwinn-Giglio M."/>
            <person name="Han C.S."/>
            <person name="Khouri H."/>
            <person name="Kiss H."/>
            <person name="Kothari S.P."/>
            <person name="Madupu R."/>
            <person name="Nelson K.E."/>
            <person name="Nelson W.C."/>
            <person name="Paulsen I."/>
            <person name="Penn K."/>
            <person name="Ren Q."/>
            <person name="Rosovitz M.J."/>
            <person name="Selengut J.D."/>
            <person name="Shrivastava S."/>
            <person name="Sullivan S.A."/>
            <person name="Tapia R."/>
            <person name="Thompson L.S."/>
            <person name="Watkins K.L."/>
            <person name="Yang Q."/>
            <person name="Yu C."/>
            <person name="Zafar N."/>
            <person name="Zhou L."/>
            <person name="Kuske C.R."/>
        </authorList>
    </citation>
    <scope>NUCLEOTIDE SEQUENCE [LARGE SCALE GENOMIC DNA]</scope>
    <source>
        <strain evidence="5">Ellin345</strain>
    </source>
</reference>
<reference evidence="5" key="1">
    <citation type="submission" date="2006-04" db="EMBL/GenBank/DDBJ databases">
        <title>Complete sequence of Candidatus Koribacter versatilis Ellin345.</title>
        <authorList>
            <consortium name="US DOE Joint Genome Institute"/>
            <person name="Copeland A."/>
            <person name="Lucas S."/>
            <person name="Lapidus A."/>
            <person name="Barry K."/>
            <person name="Detter J.C."/>
            <person name="Glavina del Rio T."/>
            <person name="Hammon N."/>
            <person name="Israni S."/>
            <person name="Dalin E."/>
            <person name="Tice H."/>
            <person name="Pitluck S."/>
            <person name="Brettin T."/>
            <person name="Bruce D."/>
            <person name="Han C."/>
            <person name="Tapia R."/>
            <person name="Kiss H."/>
            <person name="Gilna P."/>
            <person name="Schmutz J."/>
            <person name="Larimer F."/>
            <person name="Land M."/>
            <person name="Hauser L."/>
            <person name="Kyrpides N."/>
            <person name="Lykidis A."/>
            <person name="Kuske C."/>
            <person name="Janssen P.H."/>
            <person name="Richardson P."/>
        </authorList>
    </citation>
    <scope>NUCLEOTIDE SEQUENCE</scope>
    <source>
        <strain evidence="5">Ellin345</strain>
    </source>
</reference>
<keyword evidence="2" id="KW-0378">Hydrolase</keyword>
<dbReference type="STRING" id="204669.Acid345_1565"/>
<keyword evidence="3" id="KW-0732">Signal</keyword>
<evidence type="ECO:0000256" key="3">
    <source>
        <dbReference type="SAM" id="SignalP"/>
    </source>
</evidence>
<keyword evidence="1" id="KW-0479">Metal-binding</keyword>
<dbReference type="GO" id="GO:0046872">
    <property type="term" value="F:metal ion binding"/>
    <property type="evidence" value="ECO:0007669"/>
    <property type="project" value="UniProtKB-KW"/>
</dbReference>
<evidence type="ECO:0000256" key="1">
    <source>
        <dbReference type="ARBA" id="ARBA00022723"/>
    </source>
</evidence>
<protein>
    <submittedName>
        <fullName evidence="5">Polysaccharide deacetylase</fullName>
    </submittedName>
</protein>
<organism evidence="5 6">
    <name type="scientific">Koribacter versatilis (strain Ellin345)</name>
    <dbReference type="NCBI Taxonomy" id="204669"/>
    <lineage>
        <taxon>Bacteria</taxon>
        <taxon>Pseudomonadati</taxon>
        <taxon>Acidobacteriota</taxon>
        <taxon>Terriglobia</taxon>
        <taxon>Terriglobales</taxon>
        <taxon>Candidatus Korobacteraceae</taxon>
        <taxon>Candidatus Korobacter</taxon>
    </lineage>
</organism>